<evidence type="ECO:0000313" key="11">
    <source>
        <dbReference type="EMBL" id="EAX93659.1"/>
    </source>
</evidence>
<evidence type="ECO:0000256" key="5">
    <source>
        <dbReference type="ARBA" id="ARBA00022970"/>
    </source>
</evidence>
<reference evidence="11" key="2">
    <citation type="journal article" date="2007" name="Science">
        <title>Draft genome sequence of the sexually transmitted pathogen Trichomonas vaginalis.</title>
        <authorList>
            <person name="Carlton J.M."/>
            <person name="Hirt R.P."/>
            <person name="Silva J.C."/>
            <person name="Delcher A.L."/>
            <person name="Schatz M."/>
            <person name="Zhao Q."/>
            <person name="Wortman J.R."/>
            <person name="Bidwell S.L."/>
            <person name="Alsmark U.C.M."/>
            <person name="Besteiro S."/>
            <person name="Sicheritz-Ponten T."/>
            <person name="Noel C.J."/>
            <person name="Dacks J.B."/>
            <person name="Foster P.G."/>
            <person name="Simillion C."/>
            <person name="Van de Peer Y."/>
            <person name="Miranda-Saavedra D."/>
            <person name="Barton G.J."/>
            <person name="Westrop G.D."/>
            <person name="Mueller S."/>
            <person name="Dessi D."/>
            <person name="Fiori P.L."/>
            <person name="Ren Q."/>
            <person name="Paulsen I."/>
            <person name="Zhang H."/>
            <person name="Bastida-Corcuera F.D."/>
            <person name="Simoes-Barbosa A."/>
            <person name="Brown M.T."/>
            <person name="Hayes R.D."/>
            <person name="Mukherjee M."/>
            <person name="Okumura C.Y."/>
            <person name="Schneider R."/>
            <person name="Smith A.J."/>
            <person name="Vanacova S."/>
            <person name="Villalvazo M."/>
            <person name="Haas B.J."/>
            <person name="Pertea M."/>
            <person name="Feldblyum T.V."/>
            <person name="Utterback T.R."/>
            <person name="Shu C.L."/>
            <person name="Osoegawa K."/>
            <person name="de Jong P.J."/>
            <person name="Hrdy I."/>
            <person name="Horvathova L."/>
            <person name="Zubacova Z."/>
            <person name="Dolezal P."/>
            <person name="Malik S.B."/>
            <person name="Logsdon J.M. Jr."/>
            <person name="Henze K."/>
            <person name="Gupta A."/>
            <person name="Wang C.C."/>
            <person name="Dunne R.L."/>
            <person name="Upcroft J.A."/>
            <person name="Upcroft P."/>
            <person name="White O."/>
            <person name="Salzberg S.L."/>
            <person name="Tang P."/>
            <person name="Chiu C.-H."/>
            <person name="Lee Y.-S."/>
            <person name="Embley T.M."/>
            <person name="Coombs G.H."/>
            <person name="Mottram J.C."/>
            <person name="Tachezy J."/>
            <person name="Fraser-Liggett C.M."/>
            <person name="Johnson P.J."/>
        </authorList>
    </citation>
    <scope>NUCLEOTIDE SEQUENCE [LARGE SCALE GENOMIC DNA]</scope>
    <source>
        <strain evidence="11">G3</strain>
    </source>
</reference>
<dbReference type="PANTHER" id="PTHR22950:SF458">
    <property type="entry name" value="SODIUM-COUPLED NEUTRAL AMINO ACID TRANSPORTER 11-RELATED"/>
    <property type="match status" value="1"/>
</dbReference>
<evidence type="ECO:0000256" key="8">
    <source>
        <dbReference type="SAM" id="MobiDB-lite"/>
    </source>
</evidence>
<protein>
    <submittedName>
        <fullName evidence="11">Transmembrane amino acid transporter protein</fullName>
    </submittedName>
</protein>
<keyword evidence="3" id="KW-0813">Transport</keyword>
<dbReference type="GO" id="GO:0015179">
    <property type="term" value="F:L-amino acid transmembrane transporter activity"/>
    <property type="evidence" value="ECO:0000318"/>
    <property type="project" value="GO_Central"/>
</dbReference>
<feature type="transmembrane region" description="Helical" evidence="9">
    <location>
        <begin position="136"/>
        <end position="160"/>
    </location>
</feature>
<evidence type="ECO:0000256" key="3">
    <source>
        <dbReference type="ARBA" id="ARBA00022448"/>
    </source>
</evidence>
<dbReference type="VEuPathDB" id="TrichDB:TVAG_091940"/>
<keyword evidence="12" id="KW-1185">Reference proteome</keyword>
<feature type="transmembrane region" description="Helical" evidence="9">
    <location>
        <begin position="94"/>
        <end position="115"/>
    </location>
</feature>
<dbReference type="VEuPathDB" id="TrichDB:TVAGG3_0585300"/>
<dbReference type="RefSeq" id="XP_001306589.1">
    <property type="nucleotide sequence ID" value="XM_001306588.1"/>
</dbReference>
<reference evidence="11" key="1">
    <citation type="submission" date="2006-10" db="EMBL/GenBank/DDBJ databases">
        <authorList>
            <person name="Amadeo P."/>
            <person name="Zhao Q."/>
            <person name="Wortman J."/>
            <person name="Fraser-Liggett C."/>
            <person name="Carlton J."/>
        </authorList>
    </citation>
    <scope>NUCLEOTIDE SEQUENCE</scope>
    <source>
        <strain evidence="11">G3</strain>
    </source>
</reference>
<comment type="subcellular location">
    <subcellularLocation>
        <location evidence="1">Membrane</location>
        <topology evidence="1">Multi-pass membrane protein</topology>
    </subcellularLocation>
</comment>
<evidence type="ECO:0000256" key="1">
    <source>
        <dbReference type="ARBA" id="ARBA00004141"/>
    </source>
</evidence>
<dbReference type="InterPro" id="IPR013057">
    <property type="entry name" value="AA_transpt_TM"/>
</dbReference>
<dbReference type="OMA" id="ETMPYWK"/>
<dbReference type="InParanoid" id="A2FN59"/>
<evidence type="ECO:0000313" key="12">
    <source>
        <dbReference type="Proteomes" id="UP000001542"/>
    </source>
</evidence>
<dbReference type="GO" id="GO:0016020">
    <property type="term" value="C:membrane"/>
    <property type="evidence" value="ECO:0000318"/>
    <property type="project" value="GO_Central"/>
</dbReference>
<gene>
    <name evidence="11" type="ORF">TVAG_091940</name>
</gene>
<keyword evidence="6 9" id="KW-1133">Transmembrane helix</keyword>
<name>A2FN59_TRIV3</name>
<keyword evidence="4 9" id="KW-0812">Transmembrane</keyword>
<accession>A2FN59</accession>
<feature type="transmembrane region" description="Helical" evidence="9">
    <location>
        <begin position="372"/>
        <end position="389"/>
    </location>
</feature>
<feature type="domain" description="Amino acid transporter transmembrane" evidence="10">
    <location>
        <begin position="62"/>
        <end position="448"/>
    </location>
</feature>
<feature type="transmembrane region" description="Helical" evidence="9">
    <location>
        <begin position="180"/>
        <end position="200"/>
    </location>
</feature>
<dbReference type="STRING" id="5722.A2FN59"/>
<dbReference type="EMBL" id="DS113899">
    <property type="protein sequence ID" value="EAX93659.1"/>
    <property type="molecule type" value="Genomic_DNA"/>
</dbReference>
<dbReference type="PANTHER" id="PTHR22950">
    <property type="entry name" value="AMINO ACID TRANSPORTER"/>
    <property type="match status" value="1"/>
</dbReference>
<feature type="transmembrane region" description="Helical" evidence="9">
    <location>
        <begin position="430"/>
        <end position="451"/>
    </location>
</feature>
<keyword evidence="5" id="KW-0029">Amino-acid transport</keyword>
<organism evidence="11 12">
    <name type="scientific">Trichomonas vaginalis (strain ATCC PRA-98 / G3)</name>
    <dbReference type="NCBI Taxonomy" id="412133"/>
    <lineage>
        <taxon>Eukaryota</taxon>
        <taxon>Metamonada</taxon>
        <taxon>Parabasalia</taxon>
        <taxon>Trichomonadida</taxon>
        <taxon>Trichomonadidae</taxon>
        <taxon>Trichomonas</taxon>
    </lineage>
</organism>
<evidence type="ECO:0000256" key="4">
    <source>
        <dbReference type="ARBA" id="ARBA00022692"/>
    </source>
</evidence>
<feature type="transmembrane region" description="Helical" evidence="9">
    <location>
        <begin position="328"/>
        <end position="351"/>
    </location>
</feature>
<dbReference type="Proteomes" id="UP000001542">
    <property type="component" value="Unassembled WGS sequence"/>
</dbReference>
<feature type="transmembrane region" description="Helical" evidence="9">
    <location>
        <begin position="284"/>
        <end position="308"/>
    </location>
</feature>
<feature type="region of interest" description="Disordered" evidence="8">
    <location>
        <begin position="1"/>
        <end position="24"/>
    </location>
</feature>
<evidence type="ECO:0000256" key="2">
    <source>
        <dbReference type="ARBA" id="ARBA00008066"/>
    </source>
</evidence>
<dbReference type="AlphaFoldDB" id="A2FN59"/>
<dbReference type="Pfam" id="PF01490">
    <property type="entry name" value="Aa_trans"/>
    <property type="match status" value="1"/>
</dbReference>
<evidence type="ECO:0000256" key="9">
    <source>
        <dbReference type="SAM" id="Phobius"/>
    </source>
</evidence>
<feature type="region of interest" description="Disordered" evidence="8">
    <location>
        <begin position="36"/>
        <end position="57"/>
    </location>
</feature>
<comment type="similarity">
    <text evidence="2">Belongs to the amino acid/polyamine transporter 2 family.</text>
</comment>
<feature type="transmembrane region" description="Helical" evidence="9">
    <location>
        <begin position="63"/>
        <end position="82"/>
    </location>
</feature>
<proteinExistence type="inferred from homology"/>
<feature type="transmembrane region" description="Helical" evidence="9">
    <location>
        <begin position="207"/>
        <end position="227"/>
    </location>
</feature>
<dbReference type="FunCoup" id="A2FN59">
    <property type="interactions" value="73"/>
</dbReference>
<dbReference type="eggNOG" id="KOG1305">
    <property type="taxonomic scope" value="Eukaryota"/>
</dbReference>
<evidence type="ECO:0000256" key="6">
    <source>
        <dbReference type="ARBA" id="ARBA00022989"/>
    </source>
</evidence>
<evidence type="ECO:0000259" key="10">
    <source>
        <dbReference type="Pfam" id="PF01490"/>
    </source>
</evidence>
<dbReference type="GO" id="GO:0003333">
    <property type="term" value="P:amino acid transmembrane transport"/>
    <property type="evidence" value="ECO:0000318"/>
    <property type="project" value="GO_Central"/>
</dbReference>
<sequence>MELEDIVNEDHELPSMNENQHPTAGKVQIGIDGLPIQQAPDVPRPEEEDVNEEPSQKQQVKQVSAIGTIFNLLNSVLGIGLLSVPNSFINTGVIMSYVVLILMAVLSFFATNIVIKLQTQTGADGFDDLAFKILGKIGSIVLSVLTLLFLTCALLAYMIVAGDMLISWFSMGGIDLTKGIWWRALMIFVYSICLPIPLTIPRNISFLQYFSTATVFCLSFFLIVMIYKCSSIVPKQGISKSISYWKLDFKVFSTLSIYAITFSLPVVTIPSMKLYNPDYRKRCRIIIITCILCCLVVGVTGITGYTIFGAETSDNILNSFENNDIVILIVRICFFVVVTCAYPLLSQAVLGSWSSLIYKVNTPNTLSNGKRALILCLTNGIPLIIAMFLSKVKPALGVSGSLGGCFANYMYPAILYFFNSKQKWTYWKNILAILLGLFGLAAGIISTYLAFVDAVHAFSSKGA</sequence>
<dbReference type="KEGG" id="tva:4751382"/>
<feature type="transmembrane region" description="Helical" evidence="9">
    <location>
        <begin position="395"/>
        <end position="418"/>
    </location>
</feature>
<dbReference type="OrthoDB" id="28208at2759"/>
<dbReference type="SMR" id="A2FN59"/>
<evidence type="ECO:0000256" key="7">
    <source>
        <dbReference type="ARBA" id="ARBA00023136"/>
    </source>
</evidence>
<feature type="transmembrane region" description="Helical" evidence="9">
    <location>
        <begin position="251"/>
        <end position="272"/>
    </location>
</feature>
<keyword evidence="7 9" id="KW-0472">Membrane</keyword>